<proteinExistence type="inferred from homology"/>
<accession>K0AZ94</accession>
<evidence type="ECO:0000256" key="5">
    <source>
        <dbReference type="ARBA" id="ARBA00022475"/>
    </source>
</evidence>
<evidence type="ECO:0000256" key="11">
    <source>
        <dbReference type="ARBA" id="ARBA00023225"/>
    </source>
</evidence>
<evidence type="ECO:0000256" key="1">
    <source>
        <dbReference type="ARBA" id="ARBA00004413"/>
    </source>
</evidence>
<dbReference type="SUPFAM" id="SSF52540">
    <property type="entry name" value="P-loop containing nucleoside triphosphate hydrolases"/>
    <property type="match status" value="1"/>
</dbReference>
<dbReference type="HOGENOM" id="CLU_009301_11_4_9"/>
<evidence type="ECO:0000256" key="2">
    <source>
        <dbReference type="ARBA" id="ARBA00008531"/>
    </source>
</evidence>
<keyword evidence="8" id="KW-0653">Protein transport</keyword>
<evidence type="ECO:0000256" key="10">
    <source>
        <dbReference type="ARBA" id="ARBA00023136"/>
    </source>
</evidence>
<evidence type="ECO:0000259" key="14">
    <source>
        <dbReference type="SMART" id="SM00382"/>
    </source>
</evidence>
<keyword evidence="16" id="KW-0969">Cilium</keyword>
<dbReference type="Proteomes" id="UP000006094">
    <property type="component" value="Chromosome"/>
</dbReference>
<evidence type="ECO:0000256" key="3">
    <source>
        <dbReference type="ARBA" id="ARBA00014919"/>
    </source>
</evidence>
<dbReference type="GO" id="GO:0015031">
    <property type="term" value="P:protein transport"/>
    <property type="evidence" value="ECO:0007669"/>
    <property type="project" value="UniProtKB-KW"/>
</dbReference>
<dbReference type="PANTHER" id="PTHR43134:SF3">
    <property type="entry name" value="FLAGELLAR BIOSYNTHESIS PROTEIN FLHF"/>
    <property type="match status" value="1"/>
</dbReference>
<gene>
    <name evidence="16" type="primary">flhF</name>
    <name evidence="16" type="ordered locus">Curi_c15810</name>
</gene>
<keyword evidence="5" id="KW-1003">Cell membrane</keyword>
<dbReference type="GO" id="GO:0003924">
    <property type="term" value="F:GTPase activity"/>
    <property type="evidence" value="ECO:0007669"/>
    <property type="project" value="UniProtKB-UniRule"/>
</dbReference>
<evidence type="ECO:0000256" key="6">
    <source>
        <dbReference type="ARBA" id="ARBA00022741"/>
    </source>
</evidence>
<keyword evidence="16" id="KW-0966">Cell projection</keyword>
<dbReference type="STRING" id="1128398.Curi_c15810"/>
<protein>
    <recommendedName>
        <fullName evidence="3 13">Flagellar biosynthesis protein FlhF</fullName>
    </recommendedName>
</protein>
<reference evidence="16 17" key="1">
    <citation type="journal article" date="2012" name="PLoS ONE">
        <title>The purine-utilizing bacterium Clostridium acidurici 9a: a genome-guided metabolic reconsideration.</title>
        <authorList>
            <person name="Hartwich K."/>
            <person name="Poehlein A."/>
            <person name="Daniel R."/>
        </authorList>
    </citation>
    <scope>NUCLEOTIDE SEQUENCE [LARGE SCALE GENOMIC DNA]</scope>
    <source>
        <strain evidence="17">ATCC 7906 / DSM 604 / BCRC 14475 / CIP 104303 / KCTC 5404 / NCIMB 10678 / 9a</strain>
    </source>
</reference>
<dbReference type="InterPro" id="IPR027417">
    <property type="entry name" value="P-loop_NTPase"/>
</dbReference>
<evidence type="ECO:0000256" key="12">
    <source>
        <dbReference type="ARBA" id="ARBA00025337"/>
    </source>
</evidence>
<dbReference type="NCBIfam" id="TIGR03499">
    <property type="entry name" value="FlhF"/>
    <property type="match status" value="1"/>
</dbReference>
<dbReference type="GO" id="GO:0044781">
    <property type="term" value="P:bacterial-type flagellum organization"/>
    <property type="evidence" value="ECO:0007669"/>
    <property type="project" value="UniProtKB-UniRule"/>
</dbReference>
<dbReference type="InterPro" id="IPR047040">
    <property type="entry name" value="FlhF__GTPase_dom"/>
</dbReference>
<dbReference type="GO" id="GO:0005886">
    <property type="term" value="C:plasma membrane"/>
    <property type="evidence" value="ECO:0007669"/>
    <property type="project" value="UniProtKB-SubCell"/>
</dbReference>
<feature type="domain" description="AAA+ ATPase" evidence="14">
    <location>
        <begin position="163"/>
        <end position="309"/>
    </location>
</feature>
<evidence type="ECO:0000259" key="15">
    <source>
        <dbReference type="SMART" id="SM00962"/>
    </source>
</evidence>
<evidence type="ECO:0000256" key="13">
    <source>
        <dbReference type="NCBIfam" id="TIGR03499"/>
    </source>
</evidence>
<feature type="domain" description="SRP54-type proteins GTP-binding" evidence="15">
    <location>
        <begin position="164"/>
        <end position="355"/>
    </location>
</feature>
<keyword evidence="17" id="KW-1185">Reference proteome</keyword>
<dbReference type="SMART" id="SM00382">
    <property type="entry name" value="AAA"/>
    <property type="match status" value="1"/>
</dbReference>
<keyword evidence="16" id="KW-0282">Flagellum</keyword>
<dbReference type="InterPro" id="IPR003593">
    <property type="entry name" value="AAA+_ATPase"/>
</dbReference>
<keyword evidence="11" id="KW-1006">Bacterial flagellum protein export</keyword>
<dbReference type="GO" id="GO:0005047">
    <property type="term" value="F:signal recognition particle binding"/>
    <property type="evidence" value="ECO:0007669"/>
    <property type="project" value="TreeGrafter"/>
</dbReference>
<name>K0AZ94_GOTA9</name>
<dbReference type="GO" id="GO:0006614">
    <property type="term" value="P:SRP-dependent cotranslational protein targeting to membrane"/>
    <property type="evidence" value="ECO:0007669"/>
    <property type="project" value="UniProtKB-UniRule"/>
</dbReference>
<dbReference type="PANTHER" id="PTHR43134">
    <property type="entry name" value="SIGNAL RECOGNITION PARTICLE RECEPTOR SUBUNIT ALPHA"/>
    <property type="match status" value="1"/>
</dbReference>
<comment type="subcellular location">
    <subcellularLocation>
        <location evidence="1">Cell membrane</location>
        <topology evidence="1">Peripheral membrane protein</topology>
        <orientation evidence="1">Cytoplasmic side</orientation>
    </subcellularLocation>
</comment>
<evidence type="ECO:0000313" key="17">
    <source>
        <dbReference type="Proteomes" id="UP000006094"/>
    </source>
</evidence>
<keyword evidence="6" id="KW-0547">Nucleotide-binding</keyword>
<dbReference type="AlphaFoldDB" id="K0AZ94"/>
<keyword evidence="10" id="KW-0472">Membrane</keyword>
<dbReference type="EMBL" id="CP003326">
    <property type="protein sequence ID" value="AFS78589.1"/>
    <property type="molecule type" value="Genomic_DNA"/>
</dbReference>
<dbReference type="GO" id="GO:0005525">
    <property type="term" value="F:GTP binding"/>
    <property type="evidence" value="ECO:0007669"/>
    <property type="project" value="UniProtKB-UniRule"/>
</dbReference>
<evidence type="ECO:0000256" key="4">
    <source>
        <dbReference type="ARBA" id="ARBA00022448"/>
    </source>
</evidence>
<evidence type="ECO:0000256" key="8">
    <source>
        <dbReference type="ARBA" id="ARBA00022927"/>
    </source>
</evidence>
<sequence length="360" mass="41066">MMKVKRFTGDSNQEVMNKVKLELGSEAIILHTRTIKKPKFFGLIKKEEVEVIAALDEKTTNNKLNNELNLEIKKLRSSVEYIIDNLNEPSKAQDAESIMPELVEFVDILKNNGVKEDIARSIIYNIDKQVNLEDKDRETIKDIIKYNIKAYLGEPKPIELTSEQKIVFFIGPTGVGKTTTLAKIAAHFTLNKKCDIGLITADTYRIAAVEQLKTYAEILKLPVKVIYEIKGIYESLSNFKDKDIILIDTAGRSHKNIEQMEELKNLIQTVKNKEVFLVLNIGTDIENINSIISQYGFVDDYKIIFTKVDESEKIGNILNTKFYTNKQLSYITYGQNVPDDIELIDTEKISKVLIGEISYE</sequence>
<dbReference type="Gene3D" id="3.40.50.300">
    <property type="entry name" value="P-loop containing nucleotide triphosphate hydrolases"/>
    <property type="match status" value="1"/>
</dbReference>
<dbReference type="eggNOG" id="COG1419">
    <property type="taxonomic scope" value="Bacteria"/>
</dbReference>
<evidence type="ECO:0000256" key="9">
    <source>
        <dbReference type="ARBA" id="ARBA00023134"/>
    </source>
</evidence>
<evidence type="ECO:0000256" key="7">
    <source>
        <dbReference type="ARBA" id="ARBA00022795"/>
    </source>
</evidence>
<dbReference type="KEGG" id="cad:Curi_c15810"/>
<dbReference type="PATRIC" id="fig|1128398.3.peg.1619"/>
<dbReference type="Gene3D" id="1.20.120.1380">
    <property type="entry name" value="Flagellar FlhF biosynthesis protein, N domain"/>
    <property type="match status" value="1"/>
</dbReference>
<dbReference type="RefSeq" id="WP_014967725.1">
    <property type="nucleotide sequence ID" value="NC_018664.1"/>
</dbReference>
<keyword evidence="4" id="KW-0813">Transport</keyword>
<evidence type="ECO:0000313" key="16">
    <source>
        <dbReference type="EMBL" id="AFS78589.1"/>
    </source>
</evidence>
<dbReference type="CDD" id="cd17873">
    <property type="entry name" value="FlhF"/>
    <property type="match status" value="1"/>
</dbReference>
<keyword evidence="7" id="KW-1005">Bacterial flagellum biogenesis</keyword>
<dbReference type="SMART" id="SM00962">
    <property type="entry name" value="SRP54"/>
    <property type="match status" value="1"/>
</dbReference>
<keyword evidence="9" id="KW-0342">GTP-binding</keyword>
<comment type="similarity">
    <text evidence="2">Belongs to the GTP-binding SRP family.</text>
</comment>
<dbReference type="InterPro" id="IPR020006">
    <property type="entry name" value="FlhF"/>
</dbReference>
<comment type="function">
    <text evidence="12">Necessary for flagellar biosynthesis. May be involved in translocation of the flagellum.</text>
</comment>
<dbReference type="InterPro" id="IPR000897">
    <property type="entry name" value="SRP54_GTPase_dom"/>
</dbReference>
<organism evidence="16 17">
    <name type="scientific">Gottschalkia acidurici (strain ATCC 7906 / DSM 604 / BCRC 14475 / CIP 104303 / KCTC 5404 / NCIMB 10678 / 9a)</name>
    <name type="common">Clostridium acidurici</name>
    <dbReference type="NCBI Taxonomy" id="1128398"/>
    <lineage>
        <taxon>Bacteria</taxon>
        <taxon>Bacillati</taxon>
        <taxon>Bacillota</taxon>
        <taxon>Tissierellia</taxon>
        <taxon>Tissierellales</taxon>
        <taxon>Gottschalkiaceae</taxon>
        <taxon>Gottschalkia</taxon>
    </lineage>
</organism>
<dbReference type="Pfam" id="PF00448">
    <property type="entry name" value="SRP54"/>
    <property type="match status" value="1"/>
</dbReference>
<dbReference type="FunFam" id="3.40.50.300:FF:000695">
    <property type="entry name" value="Flagellar biosynthesis regulator FlhF"/>
    <property type="match status" value="1"/>
</dbReference>